<evidence type="ECO:0000256" key="2">
    <source>
        <dbReference type="ARBA" id="ARBA00022448"/>
    </source>
</evidence>
<protein>
    <submittedName>
        <fullName evidence="4">Exocyst complex component SEC6</fullName>
    </submittedName>
</protein>
<accession>A0A367XP47</accession>
<evidence type="ECO:0000256" key="3">
    <source>
        <dbReference type="ARBA" id="ARBA00022483"/>
    </source>
</evidence>
<dbReference type="STRING" id="5486.A0A367XP47"/>
<evidence type="ECO:0000313" key="4">
    <source>
        <dbReference type="EMBL" id="RCK55189.1"/>
    </source>
</evidence>
<comment type="caution">
    <text evidence="4">The sequence shown here is derived from an EMBL/GenBank/DDBJ whole genome shotgun (WGS) entry which is preliminary data.</text>
</comment>
<dbReference type="Pfam" id="PF06046">
    <property type="entry name" value="Sec6"/>
    <property type="match status" value="1"/>
</dbReference>
<dbReference type="GO" id="GO:0000149">
    <property type="term" value="F:SNARE binding"/>
    <property type="evidence" value="ECO:0007669"/>
    <property type="project" value="TreeGrafter"/>
</dbReference>
<dbReference type="PANTHER" id="PTHR21292">
    <property type="entry name" value="EXOCYST COMPLEX COMPONENT SEC6-RELATED"/>
    <property type="match status" value="1"/>
</dbReference>
<keyword evidence="5" id="KW-1185">Reference proteome</keyword>
<name>A0A367XP47_9ASCO</name>
<dbReference type="AlphaFoldDB" id="A0A367XP47"/>
<keyword evidence="2" id="KW-0813">Transport</keyword>
<dbReference type="InterPro" id="IPR042532">
    <property type="entry name" value="EXOC3/Sec6_C"/>
</dbReference>
<dbReference type="GO" id="GO:0051601">
    <property type="term" value="P:exocyst localization"/>
    <property type="evidence" value="ECO:0007669"/>
    <property type="project" value="TreeGrafter"/>
</dbReference>
<dbReference type="EMBL" id="QLNQ01000030">
    <property type="protein sequence ID" value="RCK55189.1"/>
    <property type="molecule type" value="Genomic_DNA"/>
</dbReference>
<dbReference type="GO" id="GO:0006887">
    <property type="term" value="P:exocytosis"/>
    <property type="evidence" value="ECO:0007669"/>
    <property type="project" value="UniProtKB-KW"/>
</dbReference>
<evidence type="ECO:0000313" key="5">
    <source>
        <dbReference type="Proteomes" id="UP000253472"/>
    </source>
</evidence>
<organism evidence="4 5">
    <name type="scientific">Candida viswanathii</name>
    <dbReference type="NCBI Taxonomy" id="5486"/>
    <lineage>
        <taxon>Eukaryota</taxon>
        <taxon>Fungi</taxon>
        <taxon>Dikarya</taxon>
        <taxon>Ascomycota</taxon>
        <taxon>Saccharomycotina</taxon>
        <taxon>Pichiomycetes</taxon>
        <taxon>Debaryomycetaceae</taxon>
        <taxon>Candida/Lodderomyces clade</taxon>
        <taxon>Candida</taxon>
    </lineage>
</organism>
<gene>
    <name evidence="4" type="primary">SEC6</name>
    <name evidence="4" type="ORF">Cantr_04852</name>
</gene>
<reference evidence="4 5" key="1">
    <citation type="submission" date="2018-06" db="EMBL/GenBank/DDBJ databases">
        <title>Whole genome sequencing of Candida tropicalis (genome annotated by CSBL at Korea University).</title>
        <authorList>
            <person name="Ahn J."/>
        </authorList>
    </citation>
    <scope>NUCLEOTIDE SEQUENCE [LARGE SCALE GENOMIC DNA]</scope>
    <source>
        <strain evidence="4 5">ATCC 20962</strain>
    </source>
</reference>
<keyword evidence="3" id="KW-0268">Exocytosis</keyword>
<proteinExistence type="inferred from homology"/>
<dbReference type="Proteomes" id="UP000253472">
    <property type="component" value="Unassembled WGS sequence"/>
</dbReference>
<dbReference type="GO" id="GO:0000145">
    <property type="term" value="C:exocyst"/>
    <property type="evidence" value="ECO:0007669"/>
    <property type="project" value="InterPro"/>
</dbReference>
<evidence type="ECO:0000256" key="1">
    <source>
        <dbReference type="ARBA" id="ARBA00009447"/>
    </source>
</evidence>
<dbReference type="OrthoDB" id="190098at2759"/>
<dbReference type="Gene3D" id="1.10.357.70">
    <property type="entry name" value="Exocyst complex component Sec6, C-terminal domain"/>
    <property type="match status" value="1"/>
</dbReference>
<comment type="similarity">
    <text evidence="1">Belongs to the SEC6 family.</text>
</comment>
<dbReference type="InterPro" id="IPR010326">
    <property type="entry name" value="EXOC3/Sec6"/>
</dbReference>
<dbReference type="PANTHER" id="PTHR21292:SF1">
    <property type="entry name" value="EXOCYST COMPLEX COMPONENT 3"/>
    <property type="match status" value="1"/>
</dbReference>
<dbReference type="Gene3D" id="1.10.357.50">
    <property type="match status" value="2"/>
</dbReference>
<sequence>MSDSTLSKISELIKLEDDLAKVSTIRQQFLKEKSSVDVKLATATNIQMTGMLKNVEKLQQTMGKLATIKENIGAVQKIHDETITAVRDYDTIKKITIVNQFLNQVASLYEDISGFKKFLDVLNQEIESETEELKNDLSYPLPNLLLIHAAYTQARNFQDYLEVYSRTLSDDFQSIVYKVVSPMKKTIKLFDELIQEAIFSLTEVTKVGNYTNFFNLFAVLTWEETQDMKFALLSSLQLNPEDAKSVNYKMFRGGAGTTRIEGQSQRDFDSCVEHYRQDKVMVYTDLDWLEDELRFIYETLDKAFPSGWKISAFIEEVYYTRLHELTMDIIETDPPAEDLLKILLYDSRYGKFVSQYDVQQRSIIGEDLKETVLDDYLKNITNKMNEWYENLIAQETRTFSERPAAPDIYPITQEIDDLDANNQLISTPIDLNVYVLPDFKIPLTMLKEQADVAADSNYAKILVEVIENWSACYIKRISTFRELVDDEMDRYMSVFSNDSYLIKQSKAKRLFRKKKPQGVDLDNLTPEEQSKLSREGLIEYLFAPAFKEKIHTLYHKRISSSFEDASDSSNSLISEILSAISDIIMNDLTPALCKLFTKTWYDDGNSQTGEPTTAELIVETISEYMGEMRQYCCYPVYQLLFRIFLDNFIPTYIRIGYENVLHGRERRSTRMQPKSTSRSAKPFFVTWKPSSTYFFSSLLAIEMLQELGTCEVNNIQEAWQHEVLPKFYDCSIEYVRGICLCRKDMDKSQVKRLLPVLQDIKSEYHKQVEPPEIPIFTLNDFEFQD</sequence>